<evidence type="ECO:0000256" key="5">
    <source>
        <dbReference type="ARBA" id="ARBA00022803"/>
    </source>
</evidence>
<evidence type="ECO:0000313" key="13">
    <source>
        <dbReference type="Proteomes" id="UP000323844"/>
    </source>
</evidence>
<dbReference type="InterPro" id="IPR036597">
    <property type="entry name" value="Fido-like_dom_sf"/>
</dbReference>
<dbReference type="InterPro" id="IPR003812">
    <property type="entry name" value="Fido"/>
</dbReference>
<proteinExistence type="predicted"/>
<keyword evidence="2" id="KW-0812">Transmembrane</keyword>
<keyword evidence="13" id="KW-1185">Reference proteome</keyword>
<evidence type="ECO:0000313" key="12">
    <source>
        <dbReference type="EMBL" id="QEK39346.1"/>
    </source>
</evidence>
<dbReference type="PANTHER" id="PTHR13504">
    <property type="entry name" value="FIDO DOMAIN-CONTAINING PROTEIN DDB_G0283145"/>
    <property type="match status" value="1"/>
</dbReference>
<reference evidence="12 13" key="1">
    <citation type="submission" date="2019-08" db="EMBL/GenBank/DDBJ databases">
        <title>Highly reduced genomes of protist endosymbionts show evolutionary convergence.</title>
        <authorList>
            <person name="George E."/>
            <person name="Husnik F."/>
            <person name="Tashyreva D."/>
            <person name="Prokopchuk G."/>
            <person name="Horak A."/>
            <person name="Kwong W.K."/>
            <person name="Lukes J."/>
            <person name="Keeling P.J."/>
        </authorList>
    </citation>
    <scope>NUCLEOTIDE SEQUENCE [LARGE SCALE GENOMIC DNA]</scope>
    <source>
        <strain evidence="12">1621</strain>
    </source>
</reference>
<dbReference type="GO" id="GO:0005524">
    <property type="term" value="F:ATP binding"/>
    <property type="evidence" value="ECO:0007669"/>
    <property type="project" value="UniProtKB-KW"/>
</dbReference>
<gene>
    <name evidence="12" type="ORF">FZC37_00075</name>
</gene>
<dbReference type="RefSeq" id="WP_148951707.1">
    <property type="nucleotide sequence ID" value="NZ_CP043312.1"/>
</dbReference>
<feature type="binding site" evidence="9">
    <location>
        <begin position="158"/>
        <end position="165"/>
    </location>
    <ligand>
        <name>ATP</name>
        <dbReference type="ChEBI" id="CHEBI:30616"/>
    </ligand>
</feature>
<sequence>MNKQQEAIQHAKRALPEFVYDAAQLEGINFTLIEVKTLLDGVTIGGKKLSDQEIVINQKNAWEFLFDAISRGIFGMSSSFVCKLHSIAGLNEALEWGKFRSKEVTIAGTKYCPPKATDLVEHWNKIEHCYASNFPEEKIYTYAIEVFLKMARYKFFFDVNKRMGRFMMNGILLSHGYPAINLPSSSKEEFNKLMLEFYPTGKTEAMVEFMKSHLDERIVSSMGYEIDKLLGM</sequence>
<dbReference type="GO" id="GO:0016020">
    <property type="term" value="C:membrane"/>
    <property type="evidence" value="ECO:0007669"/>
    <property type="project" value="UniProtKB-SubCell"/>
</dbReference>
<dbReference type="Pfam" id="PF02661">
    <property type="entry name" value="Fic"/>
    <property type="match status" value="1"/>
</dbReference>
<keyword evidence="7" id="KW-1133">Transmembrane helix</keyword>
<evidence type="ECO:0000256" key="2">
    <source>
        <dbReference type="ARBA" id="ARBA00022692"/>
    </source>
</evidence>
<protein>
    <submittedName>
        <fullName evidence="12">Cell filamentation protein Fic</fullName>
    </submittedName>
</protein>
<name>A0A5C0UGU5_9RICK</name>
<evidence type="ECO:0000256" key="8">
    <source>
        <dbReference type="ARBA" id="ARBA00023136"/>
    </source>
</evidence>
<dbReference type="AlphaFoldDB" id="A0A5C0UGU5"/>
<dbReference type="EMBL" id="CP043312">
    <property type="protein sequence ID" value="QEK39346.1"/>
    <property type="molecule type" value="Genomic_DNA"/>
</dbReference>
<evidence type="ECO:0000256" key="6">
    <source>
        <dbReference type="ARBA" id="ARBA00022840"/>
    </source>
</evidence>
<accession>A0A5C0UGU5</accession>
<keyword evidence="8" id="KW-0472">Membrane</keyword>
<keyword evidence="3" id="KW-0677">Repeat</keyword>
<feature type="domain" description="Fido" evidence="11">
    <location>
        <begin position="76"/>
        <end position="212"/>
    </location>
</feature>
<dbReference type="InterPro" id="IPR040198">
    <property type="entry name" value="Fido_containing"/>
</dbReference>
<evidence type="ECO:0000256" key="9">
    <source>
        <dbReference type="PIRSR" id="PIRSR640198-2"/>
    </source>
</evidence>
<evidence type="ECO:0000256" key="10">
    <source>
        <dbReference type="PIRSR" id="PIRSR640198-3"/>
    </source>
</evidence>
<comment type="subcellular location">
    <subcellularLocation>
        <location evidence="1">Membrane</location>
        <topology evidence="1">Single-pass membrane protein</topology>
    </subcellularLocation>
</comment>
<feature type="site" description="Important for autoinhibition of adenylyltransferase activity" evidence="10">
    <location>
        <position position="26"/>
    </location>
</feature>
<dbReference type="OrthoDB" id="9802752at2"/>
<keyword evidence="6 9" id="KW-0067">ATP-binding</keyword>
<evidence type="ECO:0000256" key="7">
    <source>
        <dbReference type="ARBA" id="ARBA00022989"/>
    </source>
</evidence>
<dbReference type="Gene3D" id="1.10.3290.10">
    <property type="entry name" value="Fido-like domain"/>
    <property type="match status" value="1"/>
</dbReference>
<keyword evidence="5" id="KW-0802">TPR repeat</keyword>
<evidence type="ECO:0000259" key="11">
    <source>
        <dbReference type="PROSITE" id="PS51459"/>
    </source>
</evidence>
<evidence type="ECO:0000256" key="3">
    <source>
        <dbReference type="ARBA" id="ARBA00022737"/>
    </source>
</evidence>
<dbReference type="PANTHER" id="PTHR13504:SF34">
    <property type="entry name" value="PROTEIN ADENYLYLTRANSFERASE FICD"/>
    <property type="match status" value="1"/>
</dbReference>
<dbReference type="KEGG" id="snay:FZC37_00075"/>
<keyword evidence="4 9" id="KW-0547">Nucleotide-binding</keyword>
<organism evidence="12 13">
    <name type="scientific">Candidatus Sneabacter namystus</name>
    <dbReference type="NCBI Taxonomy" id="2601646"/>
    <lineage>
        <taxon>Bacteria</taxon>
        <taxon>Pseudomonadati</taxon>
        <taxon>Pseudomonadota</taxon>
        <taxon>Alphaproteobacteria</taxon>
        <taxon>Rickettsiales</taxon>
        <taxon>Rickettsiaceae</taxon>
        <taxon>Rickettsieae</taxon>
        <taxon>Candidatus Sneabacter</taxon>
    </lineage>
</organism>
<evidence type="ECO:0000256" key="4">
    <source>
        <dbReference type="ARBA" id="ARBA00022741"/>
    </source>
</evidence>
<dbReference type="SUPFAM" id="SSF140931">
    <property type="entry name" value="Fic-like"/>
    <property type="match status" value="1"/>
</dbReference>
<dbReference type="PROSITE" id="PS51459">
    <property type="entry name" value="FIDO"/>
    <property type="match status" value="1"/>
</dbReference>
<dbReference type="Proteomes" id="UP000323844">
    <property type="component" value="Chromosome"/>
</dbReference>
<evidence type="ECO:0000256" key="1">
    <source>
        <dbReference type="ARBA" id="ARBA00004167"/>
    </source>
</evidence>